<dbReference type="InterPro" id="IPR052344">
    <property type="entry name" value="Transposase-related"/>
</dbReference>
<dbReference type="InterPro" id="IPR004291">
    <property type="entry name" value="Transposase_IS66_central"/>
</dbReference>
<evidence type="ECO:0000256" key="1">
    <source>
        <dbReference type="SAM" id="Coils"/>
    </source>
</evidence>
<dbReference type="InterPro" id="IPR039552">
    <property type="entry name" value="IS66_C"/>
</dbReference>
<evidence type="ECO:0000259" key="3">
    <source>
        <dbReference type="Pfam" id="PF03050"/>
    </source>
</evidence>
<feature type="compositionally biased region" description="Basic and acidic residues" evidence="2">
    <location>
        <begin position="109"/>
        <end position="150"/>
    </location>
</feature>
<dbReference type="GeneID" id="82186932"/>
<accession>A0A1C7GYM7</accession>
<protein>
    <submittedName>
        <fullName evidence="5">Transposase</fullName>
    </submittedName>
</protein>
<organism evidence="5 6">
    <name type="scientific">Bacteroides caecimuris</name>
    <dbReference type="NCBI Taxonomy" id="1796613"/>
    <lineage>
        <taxon>Bacteria</taxon>
        <taxon>Pseudomonadati</taxon>
        <taxon>Bacteroidota</taxon>
        <taxon>Bacteroidia</taxon>
        <taxon>Bacteroidales</taxon>
        <taxon>Bacteroidaceae</taxon>
        <taxon>Bacteroides</taxon>
    </lineage>
</organism>
<reference evidence="6" key="1">
    <citation type="submission" date="2016-04" db="EMBL/GenBank/DDBJ databases">
        <title>Complete Genome Sequences of Twelve Strains of a Stable Defined Moderately Diverse Mouse Microbiota 2 (sDMDMm2).</title>
        <authorList>
            <person name="Uchimura Y."/>
            <person name="Wyss M."/>
            <person name="Brugiroux S."/>
            <person name="Limenitakis J.P."/>
            <person name="Stecher B."/>
            <person name="McCoy K.D."/>
            <person name="Macpherson A.J."/>
        </authorList>
    </citation>
    <scope>NUCLEOTIDE SEQUENCE [LARGE SCALE GENOMIC DNA]</scope>
    <source>
        <strain evidence="6">I48</strain>
    </source>
</reference>
<gene>
    <name evidence="5" type="ORF">A4V03_07270</name>
</gene>
<dbReference type="AlphaFoldDB" id="A0A1C7GYM7"/>
<dbReference type="EMBL" id="CP015401">
    <property type="protein sequence ID" value="ANU57389.1"/>
    <property type="molecule type" value="Genomic_DNA"/>
</dbReference>
<feature type="region of interest" description="Disordered" evidence="2">
    <location>
        <begin position="109"/>
        <end position="180"/>
    </location>
</feature>
<feature type="domain" description="Transposase IS66 central" evidence="3">
    <location>
        <begin position="258"/>
        <end position="543"/>
    </location>
</feature>
<dbReference type="PANTHER" id="PTHR33678">
    <property type="entry name" value="BLL1576 PROTEIN"/>
    <property type="match status" value="1"/>
</dbReference>
<feature type="domain" description="Transposase IS66 C-terminal" evidence="4">
    <location>
        <begin position="550"/>
        <end position="580"/>
    </location>
</feature>
<dbReference type="Pfam" id="PF03050">
    <property type="entry name" value="DDE_Tnp_IS66"/>
    <property type="match status" value="1"/>
</dbReference>
<dbReference type="PANTHER" id="PTHR33678:SF1">
    <property type="entry name" value="BLL1576 PROTEIN"/>
    <property type="match status" value="1"/>
</dbReference>
<dbReference type="RefSeq" id="WP_065538470.1">
    <property type="nucleotide sequence ID" value="NZ_CP015401.2"/>
</dbReference>
<dbReference type="Pfam" id="PF13817">
    <property type="entry name" value="DDE_Tnp_IS66_C"/>
    <property type="match status" value="1"/>
</dbReference>
<evidence type="ECO:0000313" key="6">
    <source>
        <dbReference type="Proteomes" id="UP000092631"/>
    </source>
</evidence>
<sequence>MIDERAYELLCCQLGLANEEKAGLRKQVNELIARLKAIEESNKENSKALVDTINDLKDSLEKQSTTVENYRKEMELMRKQLEAKDEVNRMLANEISNLRLQLEDSRKHRFGRTSEQRRLLNNRNLDKSALHKSEYDGSDRKDDDNDKADGNETGGNTSSDNATAQSSQPSRRKETAPRAVKTKLKVDKVVVHEVDEYYTLPEGGRFMNRNGMPDVWEYRVIEHVRAHNVEHVYKVARVKLADGTFVSTMEHPLKKLGGIFSPELLARLLCLKYDFSMPENRQIRLLAREGIHISNTTLNSYIHNGIAKLKDFIGEVFKGFVQQAEYLMVDETTELVGIETKEGKAYRRKYLWAFFAKHMKMVYYHYNNGSRSSDAAKSFLEHFMGTLSTDGYTVYRMFDGEDSKVLHIGCWTHCRRLWVDALPSDRTAMEIIDSIGDMFMNEDLFRTMKLSGEQIRGKRRKLTGPILESIHHKVVMMMQDAKIMANELMRKAVNYTLNQWKSLRNILKDGAAEISNNLCEQRMKPVKLLLKNCMNIGSEDAAENSAFIFSLIESCKLNGIDPQDYLKHLFECILHGKDCDKKTLLPCFYKPEC</sequence>
<proteinExistence type="predicted"/>
<dbReference type="OrthoDB" id="1044877at2"/>
<evidence type="ECO:0000313" key="5">
    <source>
        <dbReference type="EMBL" id="ANU57389.1"/>
    </source>
</evidence>
<evidence type="ECO:0000259" key="4">
    <source>
        <dbReference type="Pfam" id="PF13817"/>
    </source>
</evidence>
<keyword evidence="6" id="KW-1185">Reference proteome</keyword>
<dbReference type="KEGG" id="bcae:A4V03_07270"/>
<dbReference type="NCBIfam" id="NF033517">
    <property type="entry name" value="transpos_IS66"/>
    <property type="match status" value="1"/>
</dbReference>
<evidence type="ECO:0000256" key="2">
    <source>
        <dbReference type="SAM" id="MobiDB-lite"/>
    </source>
</evidence>
<dbReference type="Proteomes" id="UP000092631">
    <property type="component" value="Chromosome"/>
</dbReference>
<feature type="coiled-coil region" evidence="1">
    <location>
        <begin position="14"/>
        <end position="108"/>
    </location>
</feature>
<feature type="compositionally biased region" description="Polar residues" evidence="2">
    <location>
        <begin position="154"/>
        <end position="169"/>
    </location>
</feature>
<keyword evidence="1" id="KW-0175">Coiled coil</keyword>
<name>A0A1C7GYM7_9BACE</name>